<dbReference type="AlphaFoldDB" id="A0A1G2F8A8"/>
<comment type="caution">
    <text evidence="2">The sequence shown here is derived from an EMBL/GenBank/DDBJ whole genome shotgun (WGS) entry which is preliminary data.</text>
</comment>
<dbReference type="STRING" id="1801992.A2Y98_00875"/>
<keyword evidence="1" id="KW-1133">Transmembrane helix</keyword>
<feature type="transmembrane region" description="Helical" evidence="1">
    <location>
        <begin position="356"/>
        <end position="377"/>
    </location>
</feature>
<dbReference type="EMBL" id="MHMW01000021">
    <property type="protein sequence ID" value="OGZ34002.1"/>
    <property type="molecule type" value="Genomic_DNA"/>
</dbReference>
<accession>A0A1G2F8A8</accession>
<evidence type="ECO:0000256" key="1">
    <source>
        <dbReference type="SAM" id="Phobius"/>
    </source>
</evidence>
<evidence type="ECO:0000313" key="3">
    <source>
        <dbReference type="Proteomes" id="UP000179099"/>
    </source>
</evidence>
<keyword evidence="1" id="KW-0472">Membrane</keyword>
<feature type="transmembrane region" description="Helical" evidence="1">
    <location>
        <begin position="162"/>
        <end position="183"/>
    </location>
</feature>
<organism evidence="2 3">
    <name type="scientific">Candidatus Portnoybacteria bacterium RBG_19FT_COMBO_36_7</name>
    <dbReference type="NCBI Taxonomy" id="1801992"/>
    <lineage>
        <taxon>Bacteria</taxon>
        <taxon>Candidatus Portnoyibacteriota</taxon>
    </lineage>
</organism>
<keyword evidence="1" id="KW-0812">Transmembrane</keyword>
<evidence type="ECO:0000313" key="2">
    <source>
        <dbReference type="EMBL" id="OGZ34002.1"/>
    </source>
</evidence>
<feature type="transmembrane region" description="Helical" evidence="1">
    <location>
        <begin position="384"/>
        <end position="403"/>
    </location>
</feature>
<protein>
    <submittedName>
        <fullName evidence="2">Uncharacterized protein</fullName>
    </submittedName>
</protein>
<feature type="transmembrane region" description="Helical" evidence="1">
    <location>
        <begin position="12"/>
        <end position="33"/>
    </location>
</feature>
<feature type="transmembrane region" description="Helical" evidence="1">
    <location>
        <begin position="317"/>
        <end position="336"/>
    </location>
</feature>
<dbReference type="Proteomes" id="UP000179099">
    <property type="component" value="Unassembled WGS sequence"/>
</dbReference>
<gene>
    <name evidence="2" type="ORF">A2Y98_00875</name>
</gene>
<feature type="transmembrane region" description="Helical" evidence="1">
    <location>
        <begin position="287"/>
        <end position="305"/>
    </location>
</feature>
<proteinExistence type="predicted"/>
<dbReference type="Pfam" id="PF13687">
    <property type="entry name" value="DUF4153"/>
    <property type="match status" value="1"/>
</dbReference>
<feature type="transmembrane region" description="Helical" evidence="1">
    <location>
        <begin position="203"/>
        <end position="221"/>
    </location>
</feature>
<dbReference type="InterPro" id="IPR025291">
    <property type="entry name" value="DUF4153"/>
</dbReference>
<feature type="transmembrane region" description="Helical" evidence="1">
    <location>
        <begin position="242"/>
        <end position="267"/>
    </location>
</feature>
<feature type="transmembrane region" description="Helical" evidence="1">
    <location>
        <begin position="89"/>
        <end position="109"/>
    </location>
</feature>
<feature type="transmembrane region" description="Helical" evidence="1">
    <location>
        <begin position="66"/>
        <end position="83"/>
    </location>
</feature>
<feature type="transmembrane region" description="Helical" evidence="1">
    <location>
        <begin position="39"/>
        <end position="59"/>
    </location>
</feature>
<reference evidence="2 3" key="1">
    <citation type="journal article" date="2016" name="Nat. Commun.">
        <title>Thousands of microbial genomes shed light on interconnected biogeochemical processes in an aquifer system.</title>
        <authorList>
            <person name="Anantharaman K."/>
            <person name="Brown C.T."/>
            <person name="Hug L.A."/>
            <person name="Sharon I."/>
            <person name="Castelle C.J."/>
            <person name="Probst A.J."/>
            <person name="Thomas B.C."/>
            <person name="Singh A."/>
            <person name="Wilkins M.J."/>
            <person name="Karaoz U."/>
            <person name="Brodie E.L."/>
            <person name="Williams K.H."/>
            <person name="Hubbard S.S."/>
            <person name="Banfield J.F."/>
        </authorList>
    </citation>
    <scope>NUCLEOTIDE SEQUENCE [LARGE SCALE GENOMIC DNA]</scope>
</reference>
<sequence>MDTQNSQSNTLIKAGFIAGVSLVLGLLSDYFFYGKIPGISFPLYILLVVTGLFATANILKKQISKKIIWLFVPLTFFSAMVFVRSSGLLTFLNISASLLLLLIIAEVSFGEKIKNFLIWHYVKIFFLPFKFIRPLFQTLSDLFSLRGANKGQKVLSQAVKGILMTIPVLFVFLLLFSSADLIFQKYVSDLIGIDIEPETIFRPILVLIATLVHIGAYSYSFREKEIKIAARQNGKGHSVGHIESSILFGSVNILFFIFILVQLTYLFGGESNISAQGFTYAEYARRGFFELIAVAIISLLLLLLAERYVVKKETDHALGFKILSTALVVQVILIMASAFTRLSLYEQAYGFTILRLYSHAFIILLAVIFCLLLYKIYKDKQENIFAFRVFISIALFLTVINFLNPDAFIARRNIERFVATGKLDIYYLSRLSSDAIPDTIKVLNISNDDLRKGFSRELYRRTQNGDSLYFSKWQSLNISRMKADKILNLKMRELEQCKDYQQQNFDSVESYD</sequence>
<name>A0A1G2F8A8_9BACT</name>